<evidence type="ECO:0000313" key="2">
    <source>
        <dbReference type="Proteomes" id="UP000193484"/>
    </source>
</evidence>
<dbReference type="Proteomes" id="UP000193484">
    <property type="component" value="Unassembled WGS sequence"/>
</dbReference>
<dbReference type="AlphaFoldDB" id="A0A1X1QXQ6"/>
<gene>
    <name evidence="1" type="ORF">AWC04_00540</name>
</gene>
<reference evidence="1 2" key="1">
    <citation type="submission" date="2016-01" db="EMBL/GenBank/DDBJ databases">
        <title>The new phylogeny of the genus Mycobacterium.</title>
        <authorList>
            <person name="Tarcisio F."/>
            <person name="Conor M."/>
            <person name="Antonella G."/>
            <person name="Elisabetta G."/>
            <person name="Giulia F.S."/>
            <person name="Sara T."/>
            <person name="Anna F."/>
            <person name="Clotilde B."/>
            <person name="Roberto B."/>
            <person name="Veronica D.S."/>
            <person name="Fabio R."/>
            <person name="Monica P."/>
            <person name="Olivier J."/>
            <person name="Enrico T."/>
            <person name="Nicola S."/>
        </authorList>
    </citation>
    <scope>NUCLEOTIDE SEQUENCE [LARGE SCALE GENOMIC DNA]</scope>
    <source>
        <strain evidence="1 2">DSM 44179</strain>
    </source>
</reference>
<comment type="caution">
    <text evidence="1">The sequence shown here is derived from an EMBL/GenBank/DDBJ whole genome shotgun (WGS) entry which is preliminary data.</text>
</comment>
<organism evidence="1 2">
    <name type="scientific">Mycolicibacterium fallax</name>
    <name type="common">Mycobacterium fallax</name>
    <dbReference type="NCBI Taxonomy" id="1793"/>
    <lineage>
        <taxon>Bacteria</taxon>
        <taxon>Bacillati</taxon>
        <taxon>Actinomycetota</taxon>
        <taxon>Actinomycetes</taxon>
        <taxon>Mycobacteriales</taxon>
        <taxon>Mycobacteriaceae</taxon>
        <taxon>Mycolicibacterium</taxon>
    </lineage>
</organism>
<accession>A0A1X1QXQ6</accession>
<dbReference type="RefSeq" id="WP_085100986.1">
    <property type="nucleotide sequence ID" value="NZ_AP022603.1"/>
</dbReference>
<sequence>MSRTTSLFAGSALLAGVSAALLTGGIASADPAPAPAPAIPDMSAVPGAAMFQQFLDPAKAPQLLQAAAQTMTGGAPAATAPVQQPVQAPLLNVPGVTAPAATAPVQPVQAPLLNVPGVTAPAATTPGVPAQAPTTPAGSLLPSADITMPQVPGMPVPLPQSIKVPGDLGSLVPVANQVTAPATAPIAGVTAPITGAAAPIAGVVAPAAVPTVPGTPGVGSLSLISGLP</sequence>
<name>A0A1X1QXQ6_MYCFA</name>
<protein>
    <submittedName>
        <fullName evidence="1">Uncharacterized protein</fullName>
    </submittedName>
</protein>
<proteinExistence type="predicted"/>
<evidence type="ECO:0000313" key="1">
    <source>
        <dbReference type="EMBL" id="ORU96113.1"/>
    </source>
</evidence>
<dbReference type="EMBL" id="LQOJ01000078">
    <property type="protein sequence ID" value="ORU96113.1"/>
    <property type="molecule type" value="Genomic_DNA"/>
</dbReference>
<keyword evidence="2" id="KW-1185">Reference proteome</keyword>
<dbReference type="STRING" id="1793.AWC04_00540"/>
<dbReference type="OrthoDB" id="4641973at2"/>